<keyword evidence="1" id="KW-0732">Signal</keyword>
<feature type="signal peptide" evidence="1">
    <location>
        <begin position="1"/>
        <end position="26"/>
    </location>
</feature>
<feature type="domain" description="DUF4773" evidence="2">
    <location>
        <begin position="84"/>
        <end position="199"/>
    </location>
</feature>
<accession>A0A146L660</accession>
<dbReference type="AlphaFoldDB" id="A0A146L660"/>
<dbReference type="PANTHER" id="PTHR36299">
    <property type="entry name" value="AGAP008005-PA"/>
    <property type="match status" value="1"/>
</dbReference>
<dbReference type="PANTHER" id="PTHR36299:SF3">
    <property type="entry name" value="FI03431P"/>
    <property type="match status" value="1"/>
</dbReference>
<evidence type="ECO:0000256" key="1">
    <source>
        <dbReference type="SAM" id="SignalP"/>
    </source>
</evidence>
<organism evidence="3">
    <name type="scientific">Lygus hesperus</name>
    <name type="common">Western plant bug</name>
    <dbReference type="NCBI Taxonomy" id="30085"/>
    <lineage>
        <taxon>Eukaryota</taxon>
        <taxon>Metazoa</taxon>
        <taxon>Ecdysozoa</taxon>
        <taxon>Arthropoda</taxon>
        <taxon>Hexapoda</taxon>
        <taxon>Insecta</taxon>
        <taxon>Pterygota</taxon>
        <taxon>Neoptera</taxon>
        <taxon>Paraneoptera</taxon>
        <taxon>Hemiptera</taxon>
        <taxon>Heteroptera</taxon>
        <taxon>Panheteroptera</taxon>
        <taxon>Cimicomorpha</taxon>
        <taxon>Miridae</taxon>
        <taxon>Mirini</taxon>
        <taxon>Lygus</taxon>
    </lineage>
</organism>
<dbReference type="InterPro" id="IPR031941">
    <property type="entry name" value="DUF4773"/>
</dbReference>
<reference evidence="3" key="1">
    <citation type="journal article" date="2016" name="Gigascience">
        <title>De novo construction of an expanded transcriptome assembly for the western tarnished plant bug, Lygus hesperus.</title>
        <authorList>
            <person name="Tassone E.E."/>
            <person name="Geib S.M."/>
            <person name="Hall B."/>
            <person name="Fabrick J.A."/>
            <person name="Brent C.S."/>
            <person name="Hull J.J."/>
        </authorList>
    </citation>
    <scope>NUCLEOTIDE SEQUENCE</scope>
</reference>
<feature type="chain" id="PRO_5007527012" description="DUF4773 domain-containing protein" evidence="1">
    <location>
        <begin position="27"/>
        <end position="252"/>
    </location>
</feature>
<evidence type="ECO:0000259" key="2">
    <source>
        <dbReference type="Pfam" id="PF15998"/>
    </source>
</evidence>
<name>A0A146L660_LYGHE</name>
<feature type="non-terminal residue" evidence="3">
    <location>
        <position position="1"/>
    </location>
</feature>
<gene>
    <name evidence="3" type="ORF">g.52009</name>
</gene>
<evidence type="ECO:0000313" key="3">
    <source>
        <dbReference type="EMBL" id="JAQ02647.1"/>
    </source>
</evidence>
<protein>
    <recommendedName>
        <fullName evidence="2">DUF4773 domain-containing protein</fullName>
    </recommendedName>
</protein>
<dbReference type="EMBL" id="GDHC01015982">
    <property type="protein sequence ID" value="JAQ02647.1"/>
    <property type="molecule type" value="Transcribed_RNA"/>
</dbReference>
<sequence length="252" mass="27579">VSARSVKMKSALLICLFLGLAAFIAASPVEDISWEQPDDEIEDPTWLPPQLDESDDLWGDDEFNYDEDEDERGLFSNSKGKHRCSCISGNSCGCCASPRIPIVGKVPACLNVTLNPEEKTMVINVEAKGKTIVNKKFSTDKADRVCDRLPGSLDSIKVCLYTNTTELADNTGIQSCLKIDIVQGEKTYGKIKFACAQFKDGKLSLNDNGDVKAKDFFDISSGNPIKGVLNMLGLREPSKKDLKILSSEEGDE</sequence>
<proteinExistence type="predicted"/>
<dbReference type="Pfam" id="PF15998">
    <property type="entry name" value="DUF4773"/>
    <property type="match status" value="1"/>
</dbReference>